<evidence type="ECO:0000256" key="6">
    <source>
        <dbReference type="ARBA" id="ARBA00023098"/>
    </source>
</evidence>
<accession>A0ABM6RMT6</accession>
<comment type="similarity">
    <text evidence="2">Belongs to the phospholipase D family.</text>
</comment>
<feature type="domain" description="Phospholipase D-like" evidence="7">
    <location>
        <begin position="251"/>
        <end position="346"/>
    </location>
</feature>
<dbReference type="PANTHER" id="PTHR43856">
    <property type="entry name" value="CARDIOLIPIN HYDROLASE"/>
    <property type="match status" value="1"/>
</dbReference>
<dbReference type="Gene3D" id="3.30.870.10">
    <property type="entry name" value="Endonuclease Chain A"/>
    <property type="match status" value="2"/>
</dbReference>
<dbReference type="InterPro" id="IPR051406">
    <property type="entry name" value="PLD_domain"/>
</dbReference>
<dbReference type="InterPro" id="IPR025202">
    <property type="entry name" value="PLD-like_dom"/>
</dbReference>
<dbReference type="Proteomes" id="UP000325292">
    <property type="component" value="Chromosome"/>
</dbReference>
<evidence type="ECO:0000259" key="7">
    <source>
        <dbReference type="Pfam" id="PF13091"/>
    </source>
</evidence>
<gene>
    <name evidence="8" type="ORF">BXT84_00630</name>
</gene>
<reference evidence="8 9" key="1">
    <citation type="journal article" date="2019" name="Sci. Rep.">
        <title>Sulfobacillus thermotolerans: new insights into resistance and metabolic capacities of acidophilic chemolithotrophs.</title>
        <authorList>
            <person name="Panyushkina A.E."/>
            <person name="Babenko V.V."/>
            <person name="Nikitina A.S."/>
            <person name="Selezneva O.V."/>
            <person name="Tsaplina I.A."/>
            <person name="Letarova M.A."/>
            <person name="Kostryukova E.S."/>
            <person name="Letarov A.V."/>
        </authorList>
    </citation>
    <scope>NUCLEOTIDE SEQUENCE [LARGE SCALE GENOMIC DNA]</scope>
    <source>
        <strain evidence="8 9">Kr1</strain>
    </source>
</reference>
<protein>
    <recommendedName>
        <fullName evidence="3">phospholipase D</fullName>
        <ecNumber evidence="3">3.1.4.4</ecNumber>
    </recommendedName>
</protein>
<keyword evidence="5" id="KW-0442">Lipid degradation</keyword>
<dbReference type="EMBL" id="CP019454">
    <property type="protein sequence ID" value="AUW92641.1"/>
    <property type="molecule type" value="Genomic_DNA"/>
</dbReference>
<organism evidence="8 9">
    <name type="scientific">Sulfobacillus thermotolerans</name>
    <dbReference type="NCBI Taxonomy" id="338644"/>
    <lineage>
        <taxon>Bacteria</taxon>
        <taxon>Bacillati</taxon>
        <taxon>Bacillota</taxon>
        <taxon>Clostridia</taxon>
        <taxon>Eubacteriales</taxon>
        <taxon>Clostridiales Family XVII. Incertae Sedis</taxon>
        <taxon>Sulfobacillus</taxon>
    </lineage>
</organism>
<keyword evidence="6" id="KW-0443">Lipid metabolism</keyword>
<evidence type="ECO:0000256" key="3">
    <source>
        <dbReference type="ARBA" id="ARBA00012027"/>
    </source>
</evidence>
<name>A0ABM6RMT6_9FIRM</name>
<keyword evidence="4" id="KW-0378">Hydrolase</keyword>
<feature type="domain" description="Phospholipase D-like" evidence="7">
    <location>
        <begin position="67"/>
        <end position="201"/>
    </location>
</feature>
<dbReference type="Pfam" id="PF13091">
    <property type="entry name" value="PLDc_2"/>
    <property type="match status" value="2"/>
</dbReference>
<evidence type="ECO:0000256" key="2">
    <source>
        <dbReference type="ARBA" id="ARBA00008664"/>
    </source>
</evidence>
<evidence type="ECO:0000313" key="8">
    <source>
        <dbReference type="EMBL" id="AUW92641.1"/>
    </source>
</evidence>
<dbReference type="PANTHER" id="PTHR43856:SF1">
    <property type="entry name" value="MITOCHONDRIAL CARDIOLIPIN HYDROLASE"/>
    <property type="match status" value="1"/>
</dbReference>
<sequence>MLKRPLEARRIAVRWGWSVVLGSALCLSGCGMRPVVGKAHASSAASAPRRAMTFITEPEEGFAPWREALAAAKTGVDVNAYLLTDRTYIHQLIQLAARGIPVRVLLDRDPYGDSRAPHQEFRAFAGTRVKVRWAPARFSGSYAFDHAKYLVVNPGTPQAIAILGSANGTASALDGDNVEDDLETTEPDVTEALDQVFQADWTNRPVGASPRHVLVVSPGSQSALATLLRVSSTHPIAVMMEELGTDFVAYHALASAGPRARVLIPYTGHQTVREQDIITYLQAAGVHVRGLRQPYLHAKLIVGAGQTFIGSQNFSVTSMESNREVGLITTSPAIHASALAWFNHWWAQAQPLGPSCNDNGLWENEKKEGRLCERWS</sequence>
<keyword evidence="9" id="KW-1185">Reference proteome</keyword>
<evidence type="ECO:0000313" key="9">
    <source>
        <dbReference type="Proteomes" id="UP000325292"/>
    </source>
</evidence>
<evidence type="ECO:0000256" key="5">
    <source>
        <dbReference type="ARBA" id="ARBA00022963"/>
    </source>
</evidence>
<dbReference type="SUPFAM" id="SSF56024">
    <property type="entry name" value="Phospholipase D/nuclease"/>
    <property type="match status" value="2"/>
</dbReference>
<evidence type="ECO:0000256" key="1">
    <source>
        <dbReference type="ARBA" id="ARBA00000798"/>
    </source>
</evidence>
<comment type="catalytic activity">
    <reaction evidence="1">
        <text>a 1,2-diacyl-sn-glycero-3-phosphocholine + H2O = a 1,2-diacyl-sn-glycero-3-phosphate + choline + H(+)</text>
        <dbReference type="Rhea" id="RHEA:14445"/>
        <dbReference type="ChEBI" id="CHEBI:15354"/>
        <dbReference type="ChEBI" id="CHEBI:15377"/>
        <dbReference type="ChEBI" id="CHEBI:15378"/>
        <dbReference type="ChEBI" id="CHEBI:57643"/>
        <dbReference type="ChEBI" id="CHEBI:58608"/>
        <dbReference type="EC" id="3.1.4.4"/>
    </reaction>
</comment>
<evidence type="ECO:0000256" key="4">
    <source>
        <dbReference type="ARBA" id="ARBA00022801"/>
    </source>
</evidence>
<dbReference type="EC" id="3.1.4.4" evidence="3"/>
<proteinExistence type="inferred from homology"/>